<comment type="caution">
    <text evidence="2">The sequence shown here is derived from an EMBL/GenBank/DDBJ whole genome shotgun (WGS) entry which is preliminary data.</text>
</comment>
<evidence type="ECO:0000313" key="3">
    <source>
        <dbReference type="Proteomes" id="UP001165122"/>
    </source>
</evidence>
<dbReference type="OrthoDB" id="10435942at2759"/>
<reference evidence="3" key="1">
    <citation type="journal article" date="2023" name="Commun. Biol.">
        <title>Genome analysis of Parmales, the sister group of diatoms, reveals the evolutionary specialization of diatoms from phago-mixotrophs to photoautotrophs.</title>
        <authorList>
            <person name="Ban H."/>
            <person name="Sato S."/>
            <person name="Yoshikawa S."/>
            <person name="Yamada K."/>
            <person name="Nakamura Y."/>
            <person name="Ichinomiya M."/>
            <person name="Sato N."/>
            <person name="Blanc-Mathieu R."/>
            <person name="Endo H."/>
            <person name="Kuwata A."/>
            <person name="Ogata H."/>
        </authorList>
    </citation>
    <scope>NUCLEOTIDE SEQUENCE [LARGE SCALE GENOMIC DNA]</scope>
    <source>
        <strain evidence="3">NIES 3700</strain>
    </source>
</reference>
<proteinExistence type="predicted"/>
<organism evidence="2 3">
    <name type="scientific">Triparma laevis f. longispina</name>
    <dbReference type="NCBI Taxonomy" id="1714387"/>
    <lineage>
        <taxon>Eukaryota</taxon>
        <taxon>Sar</taxon>
        <taxon>Stramenopiles</taxon>
        <taxon>Ochrophyta</taxon>
        <taxon>Bolidophyceae</taxon>
        <taxon>Parmales</taxon>
        <taxon>Triparmaceae</taxon>
        <taxon>Triparma</taxon>
    </lineage>
</organism>
<evidence type="ECO:0000256" key="1">
    <source>
        <dbReference type="SAM" id="MobiDB-lite"/>
    </source>
</evidence>
<dbReference type="Proteomes" id="UP001165122">
    <property type="component" value="Unassembled WGS sequence"/>
</dbReference>
<sequence length="355" mass="39451">MATVNPIVPESEASNNPPDHVDSVIHGIPDLAEGEAERADKRRVLLFHGNRNPNPKHPPDCCKFLKKKFGVGGIDLVNADETKSWWQDNKVPEMIKGKEDKLAETYYMVMVSDEERYTSGKAISCFKKRCDGDLHKIRFLFCPHYEEKQFSFGIVAFSAIEIGAAALLKSHSPLSSICPSSAAKREYKSVTCSLNVTDYDYDDHTFHTLINGPKQEAIFTGEEMEFSMITTHKTKRSTAANIPLALNCKVDDGKLDIVVVLKETAPKMAKLLINADEIDKSGDDVSRWYGGQPKVLYVKPGEVVLTLAEQQEIGIDGIRFKCGTGGDCDLSQKIRIKCFTKEVGLLAYSLANEQL</sequence>
<accession>A0A9W6ZG12</accession>
<dbReference type="EMBL" id="BRXW01000395">
    <property type="protein sequence ID" value="GMH50408.1"/>
    <property type="molecule type" value="Genomic_DNA"/>
</dbReference>
<feature type="region of interest" description="Disordered" evidence="1">
    <location>
        <begin position="1"/>
        <end position="21"/>
    </location>
</feature>
<name>A0A9W6ZG12_9STRA</name>
<gene>
    <name evidence="2" type="ORF">TrLO_g8159</name>
</gene>
<dbReference type="AlphaFoldDB" id="A0A9W6ZG12"/>
<protein>
    <submittedName>
        <fullName evidence="2">Uncharacterized protein</fullName>
    </submittedName>
</protein>
<keyword evidence="3" id="KW-1185">Reference proteome</keyword>
<evidence type="ECO:0000313" key="2">
    <source>
        <dbReference type="EMBL" id="GMH50408.1"/>
    </source>
</evidence>